<dbReference type="PRINTS" id="PR00081">
    <property type="entry name" value="GDHRDH"/>
</dbReference>
<keyword evidence="2" id="KW-0521">NADP</keyword>
<reference evidence="5" key="1">
    <citation type="journal article" date="2013" name="Genome Announc.">
        <title>Draft genome sequence of the grapevine dieback fungus Eutypa lata UCR-EL1.</title>
        <authorList>
            <person name="Blanco-Ulate B."/>
            <person name="Rolshausen P.E."/>
            <person name="Cantu D."/>
        </authorList>
    </citation>
    <scope>NUCLEOTIDE SEQUENCE [LARGE SCALE GENOMIC DNA]</scope>
    <source>
        <strain evidence="5">UCR-EL1</strain>
    </source>
</reference>
<dbReference type="AlphaFoldDB" id="M7SCW3"/>
<dbReference type="KEGG" id="ela:UCREL1_11063"/>
<dbReference type="SUPFAM" id="SSF51735">
    <property type="entry name" value="NAD(P)-binding Rossmann-fold domains"/>
    <property type="match status" value="1"/>
</dbReference>
<evidence type="ECO:0000256" key="3">
    <source>
        <dbReference type="ARBA" id="ARBA00023002"/>
    </source>
</evidence>
<dbReference type="GO" id="GO:0016491">
    <property type="term" value="F:oxidoreductase activity"/>
    <property type="evidence" value="ECO:0007669"/>
    <property type="project" value="UniProtKB-KW"/>
</dbReference>
<name>M7SCW3_EUTLA</name>
<dbReference type="Pfam" id="PF00106">
    <property type="entry name" value="adh_short"/>
    <property type="match status" value="1"/>
</dbReference>
<evidence type="ECO:0000313" key="4">
    <source>
        <dbReference type="EMBL" id="EMR62002.1"/>
    </source>
</evidence>
<sequence>MTASTFSADSLPSLKGKVYLVTGGNSGCGEATVIGLAAHGAKVYLAARSEEKANASIEKIRQQLPNADVHFLQLDLGSFASVIAAAEKFRSTETALHGLINNAGIMGTPFAITKDGFEEQWQTNYMSHWLLTHHLLPMLQATAKAKNSKPGDVRIANLTSTGHQFYANKHGIDFDDLTLKSMNGMNRYGQSKLANILHAKKLNELYGPQQQQQQQPGTTGEIWVTAVHPGYIMTNLNNKATSMSPFGSALALRAMNRFLLWIGVLTDDWAKGALSSLWAIASAEFERGDSGAYVVPYAKVGTPSEQARDVALAGRLWAWTEGELGRRGLLLARD</sequence>
<dbReference type="InterPro" id="IPR036291">
    <property type="entry name" value="NAD(P)-bd_dom_sf"/>
</dbReference>
<dbReference type="HOGENOM" id="CLU_010194_44_6_1"/>
<dbReference type="eggNOG" id="KOG1208">
    <property type="taxonomic scope" value="Eukaryota"/>
</dbReference>
<dbReference type="Proteomes" id="UP000012174">
    <property type="component" value="Unassembled WGS sequence"/>
</dbReference>
<dbReference type="InterPro" id="IPR002347">
    <property type="entry name" value="SDR_fam"/>
</dbReference>
<dbReference type="OrthoDB" id="191139at2759"/>
<dbReference type="PANTHER" id="PTHR24320">
    <property type="entry name" value="RETINOL DEHYDROGENASE"/>
    <property type="match status" value="1"/>
</dbReference>
<evidence type="ECO:0000256" key="1">
    <source>
        <dbReference type="ARBA" id="ARBA00006484"/>
    </source>
</evidence>
<accession>M7SCW3</accession>
<comment type="similarity">
    <text evidence="1">Belongs to the short-chain dehydrogenases/reductases (SDR) family.</text>
</comment>
<protein>
    <submittedName>
        <fullName evidence="4">Putative short chain dehydrogenase protein</fullName>
    </submittedName>
</protein>
<evidence type="ECO:0000256" key="2">
    <source>
        <dbReference type="ARBA" id="ARBA00022857"/>
    </source>
</evidence>
<keyword evidence="3" id="KW-0560">Oxidoreductase</keyword>
<dbReference type="EMBL" id="KB707514">
    <property type="protein sequence ID" value="EMR62002.1"/>
    <property type="molecule type" value="Genomic_DNA"/>
</dbReference>
<organism evidence="4 5">
    <name type="scientific">Eutypa lata (strain UCR-EL1)</name>
    <name type="common">Grapevine dieback disease fungus</name>
    <name type="synonym">Eutypa armeniacae</name>
    <dbReference type="NCBI Taxonomy" id="1287681"/>
    <lineage>
        <taxon>Eukaryota</taxon>
        <taxon>Fungi</taxon>
        <taxon>Dikarya</taxon>
        <taxon>Ascomycota</taxon>
        <taxon>Pezizomycotina</taxon>
        <taxon>Sordariomycetes</taxon>
        <taxon>Xylariomycetidae</taxon>
        <taxon>Xylariales</taxon>
        <taxon>Diatrypaceae</taxon>
        <taxon>Eutypa</taxon>
    </lineage>
</organism>
<proteinExistence type="inferred from homology"/>
<gene>
    <name evidence="4" type="ORF">UCREL1_11063</name>
</gene>
<dbReference type="OMA" id="IMGVPYS"/>
<evidence type="ECO:0000313" key="5">
    <source>
        <dbReference type="Proteomes" id="UP000012174"/>
    </source>
</evidence>
<dbReference type="PANTHER" id="PTHR24320:SF282">
    <property type="entry name" value="WW DOMAIN-CONTAINING OXIDOREDUCTASE"/>
    <property type="match status" value="1"/>
</dbReference>
<keyword evidence="5" id="KW-1185">Reference proteome</keyword>
<dbReference type="Gene3D" id="3.40.50.720">
    <property type="entry name" value="NAD(P)-binding Rossmann-like Domain"/>
    <property type="match status" value="1"/>
</dbReference>